<evidence type="ECO:0000256" key="4">
    <source>
        <dbReference type="ARBA" id="ARBA00022679"/>
    </source>
</evidence>
<feature type="transmembrane region" description="Helical" evidence="8">
    <location>
        <begin position="240"/>
        <end position="265"/>
    </location>
</feature>
<dbReference type="PANTHER" id="PTHR33908:SF11">
    <property type="entry name" value="MEMBRANE PROTEIN"/>
    <property type="match status" value="1"/>
</dbReference>
<keyword evidence="6 8" id="KW-1133">Transmembrane helix</keyword>
<keyword evidence="2" id="KW-1003">Cell membrane</keyword>
<evidence type="ECO:0000313" key="11">
    <source>
        <dbReference type="Proteomes" id="UP001216907"/>
    </source>
</evidence>
<evidence type="ECO:0000256" key="7">
    <source>
        <dbReference type="ARBA" id="ARBA00023136"/>
    </source>
</evidence>
<dbReference type="Proteomes" id="UP001216907">
    <property type="component" value="Unassembled WGS sequence"/>
</dbReference>
<feature type="transmembrane region" description="Helical" evidence="8">
    <location>
        <begin position="285"/>
        <end position="308"/>
    </location>
</feature>
<keyword evidence="4 10" id="KW-0808">Transferase</keyword>
<feature type="transmembrane region" description="Helical" evidence="8">
    <location>
        <begin position="201"/>
        <end position="220"/>
    </location>
</feature>
<sequence length="483" mass="52410">MRRTFGISLGVILILGAALRFGALGIHSFWFDEVVAMRVAGAPTLGEFAERLARLDMVAAPLHPLLLRYWTAVWGTSEAAARGLSAAISVLGLGAFAAAAWQAFRSRAATLTATALLAVCPLDLAYAMETRMYSLLAFWTTASWALLFSFRRGRSRGRELAFGLCLVGLAYTHPLGGLMIVALAAAYGIDARRSMLRPSRWLAIQALAFAAILPWVGRYLDHPPDPKTAGGLGTAWLNWVAYGLGWPVGWLPPVLGVVALAWLVPDRRRPAGATTGDGTSGEERLRTGLMLCAWVASPIGLMTAYTWLRHPILGPLRYHLFLMPGAILLVAGAARFRPLAVGGLATALVLGFTLPSLKSGVYDEQRKPAWREATREMLRSARNPVVVLDAREPNMYFQTVAYYLPERVPVISLQVYLDRLAAGTLDRAGDYWLFRDALIDKSRAVPEPASATAGVRPVVDLGRLTVARLAPLVRAAYAHDASR</sequence>
<proteinExistence type="predicted"/>
<feature type="transmembrane region" description="Helical" evidence="8">
    <location>
        <begin position="339"/>
        <end position="357"/>
    </location>
</feature>
<keyword evidence="7 8" id="KW-0472">Membrane</keyword>
<comment type="caution">
    <text evidence="10">The sequence shown here is derived from an EMBL/GenBank/DDBJ whole genome shotgun (WGS) entry which is preliminary data.</text>
</comment>
<dbReference type="GO" id="GO:0016757">
    <property type="term" value="F:glycosyltransferase activity"/>
    <property type="evidence" value="ECO:0007669"/>
    <property type="project" value="UniProtKB-KW"/>
</dbReference>
<keyword evidence="3 10" id="KW-0328">Glycosyltransferase</keyword>
<evidence type="ECO:0000256" key="2">
    <source>
        <dbReference type="ARBA" id="ARBA00022475"/>
    </source>
</evidence>
<evidence type="ECO:0000256" key="5">
    <source>
        <dbReference type="ARBA" id="ARBA00022692"/>
    </source>
</evidence>
<feature type="transmembrane region" description="Helical" evidence="8">
    <location>
        <begin position="79"/>
        <end position="101"/>
    </location>
</feature>
<dbReference type="Pfam" id="PF13231">
    <property type="entry name" value="PMT_2"/>
    <property type="match status" value="1"/>
</dbReference>
<keyword evidence="5 8" id="KW-0812">Transmembrane</keyword>
<gene>
    <name evidence="10" type="ORF">PZE19_27015</name>
</gene>
<dbReference type="InterPro" id="IPR038731">
    <property type="entry name" value="RgtA/B/C-like"/>
</dbReference>
<feature type="transmembrane region" description="Helical" evidence="8">
    <location>
        <begin position="162"/>
        <end position="189"/>
    </location>
</feature>
<feature type="domain" description="Glycosyltransferase RgtA/B/C/D-like" evidence="9">
    <location>
        <begin position="60"/>
        <end position="216"/>
    </location>
</feature>
<feature type="transmembrane region" description="Helical" evidence="8">
    <location>
        <begin position="108"/>
        <end position="126"/>
    </location>
</feature>
<protein>
    <submittedName>
        <fullName evidence="10">Glycosyltransferase family 39 protein</fullName>
        <ecNumber evidence="10">2.4.-.-</ecNumber>
    </submittedName>
</protein>
<comment type="subcellular location">
    <subcellularLocation>
        <location evidence="1">Cell membrane</location>
        <topology evidence="1">Multi-pass membrane protein</topology>
    </subcellularLocation>
</comment>
<organism evidence="10 11">
    <name type="scientific">Paludisphaera mucosa</name>
    <dbReference type="NCBI Taxonomy" id="3030827"/>
    <lineage>
        <taxon>Bacteria</taxon>
        <taxon>Pseudomonadati</taxon>
        <taxon>Planctomycetota</taxon>
        <taxon>Planctomycetia</taxon>
        <taxon>Isosphaerales</taxon>
        <taxon>Isosphaeraceae</taxon>
        <taxon>Paludisphaera</taxon>
    </lineage>
</organism>
<dbReference type="PANTHER" id="PTHR33908">
    <property type="entry name" value="MANNOSYLTRANSFERASE YKCB-RELATED"/>
    <property type="match status" value="1"/>
</dbReference>
<feature type="transmembrane region" description="Helical" evidence="8">
    <location>
        <begin position="315"/>
        <end position="333"/>
    </location>
</feature>
<dbReference type="RefSeq" id="WP_277863710.1">
    <property type="nucleotide sequence ID" value="NZ_JARRAG010000002.1"/>
</dbReference>
<evidence type="ECO:0000256" key="6">
    <source>
        <dbReference type="ARBA" id="ARBA00022989"/>
    </source>
</evidence>
<name>A0ABT6FIQ8_9BACT</name>
<dbReference type="EC" id="2.4.-.-" evidence="10"/>
<feature type="transmembrane region" description="Helical" evidence="8">
    <location>
        <begin position="132"/>
        <end position="150"/>
    </location>
</feature>
<evidence type="ECO:0000313" key="10">
    <source>
        <dbReference type="EMBL" id="MDG3007430.1"/>
    </source>
</evidence>
<evidence type="ECO:0000256" key="8">
    <source>
        <dbReference type="SAM" id="Phobius"/>
    </source>
</evidence>
<dbReference type="InterPro" id="IPR050297">
    <property type="entry name" value="LipidA_mod_glycosyltrf_83"/>
</dbReference>
<dbReference type="EMBL" id="JARRAG010000002">
    <property type="protein sequence ID" value="MDG3007430.1"/>
    <property type="molecule type" value="Genomic_DNA"/>
</dbReference>
<keyword evidence="11" id="KW-1185">Reference proteome</keyword>
<accession>A0ABT6FIQ8</accession>
<evidence type="ECO:0000256" key="1">
    <source>
        <dbReference type="ARBA" id="ARBA00004651"/>
    </source>
</evidence>
<evidence type="ECO:0000259" key="9">
    <source>
        <dbReference type="Pfam" id="PF13231"/>
    </source>
</evidence>
<reference evidence="10 11" key="1">
    <citation type="submission" date="2023-03" db="EMBL/GenBank/DDBJ databases">
        <title>Paludisphaera mucosa sp. nov. a novel planctomycete from northern fen.</title>
        <authorList>
            <person name="Ivanova A."/>
        </authorList>
    </citation>
    <scope>NUCLEOTIDE SEQUENCE [LARGE SCALE GENOMIC DNA]</scope>
    <source>
        <strain evidence="10 11">Pla2</strain>
    </source>
</reference>
<evidence type="ECO:0000256" key="3">
    <source>
        <dbReference type="ARBA" id="ARBA00022676"/>
    </source>
</evidence>